<reference evidence="4 5" key="1">
    <citation type="journal article" date="2016" name="Nat. Commun.">
        <title>Thousands of microbial genomes shed light on interconnected biogeochemical processes in an aquifer system.</title>
        <authorList>
            <person name="Anantharaman K."/>
            <person name="Brown C.T."/>
            <person name="Hug L.A."/>
            <person name="Sharon I."/>
            <person name="Castelle C.J."/>
            <person name="Probst A.J."/>
            <person name="Thomas B.C."/>
            <person name="Singh A."/>
            <person name="Wilkins M.J."/>
            <person name="Karaoz U."/>
            <person name="Brodie E.L."/>
            <person name="Williams K.H."/>
            <person name="Hubbard S.S."/>
            <person name="Banfield J.F."/>
        </authorList>
    </citation>
    <scope>NUCLEOTIDE SEQUENCE [LARGE SCALE GENOMIC DNA]</scope>
</reference>
<dbReference type="Proteomes" id="UP000177925">
    <property type="component" value="Unassembled WGS sequence"/>
</dbReference>
<dbReference type="PANTHER" id="PTHR43240">
    <property type="entry name" value="1,4-DIHYDROXY-2-NAPHTHOYL-COA THIOESTERASE 1"/>
    <property type="match status" value="1"/>
</dbReference>
<evidence type="ECO:0000259" key="3">
    <source>
        <dbReference type="Pfam" id="PF03061"/>
    </source>
</evidence>
<dbReference type="InterPro" id="IPR003736">
    <property type="entry name" value="PAAI_dom"/>
</dbReference>
<feature type="domain" description="Thioesterase" evidence="3">
    <location>
        <begin position="40"/>
        <end position="118"/>
    </location>
</feature>
<evidence type="ECO:0000313" key="4">
    <source>
        <dbReference type="EMBL" id="OGI43437.1"/>
    </source>
</evidence>
<dbReference type="Gene3D" id="3.10.129.10">
    <property type="entry name" value="Hotdog Thioesterase"/>
    <property type="match status" value="1"/>
</dbReference>
<evidence type="ECO:0000313" key="5">
    <source>
        <dbReference type="Proteomes" id="UP000177925"/>
    </source>
</evidence>
<dbReference type="InterPro" id="IPR029069">
    <property type="entry name" value="HotDog_dom_sf"/>
</dbReference>
<protein>
    <recommendedName>
        <fullName evidence="3">Thioesterase domain-containing protein</fullName>
    </recommendedName>
</protein>
<evidence type="ECO:0000256" key="2">
    <source>
        <dbReference type="ARBA" id="ARBA00022801"/>
    </source>
</evidence>
<dbReference type="SUPFAM" id="SSF54637">
    <property type="entry name" value="Thioesterase/thiol ester dehydrase-isomerase"/>
    <property type="match status" value="1"/>
</dbReference>
<gene>
    <name evidence="4" type="ORF">A2150_00335</name>
</gene>
<keyword evidence="2" id="KW-0378">Hydrolase</keyword>
<dbReference type="GO" id="GO:0061522">
    <property type="term" value="F:1,4-dihydroxy-2-naphthoyl-CoA thioesterase activity"/>
    <property type="evidence" value="ECO:0007669"/>
    <property type="project" value="TreeGrafter"/>
</dbReference>
<dbReference type="Pfam" id="PF03061">
    <property type="entry name" value="4HBT"/>
    <property type="match status" value="1"/>
</dbReference>
<dbReference type="AlphaFoldDB" id="A0A1F6TE65"/>
<dbReference type="InterPro" id="IPR006683">
    <property type="entry name" value="Thioestr_dom"/>
</dbReference>
<dbReference type="GO" id="GO:0005829">
    <property type="term" value="C:cytosol"/>
    <property type="evidence" value="ECO:0007669"/>
    <property type="project" value="TreeGrafter"/>
</dbReference>
<sequence>MLRRLNSDTVMEVLGIEFLEASGTRVVATMPVDRRHVQIMGLLHGGVSVLLAETVASTLAYLGVDRDRQTVVGLEINANHLRPVRPGARLTAEATPIHRGKTTVVAQIVISDERGRTVSVSRCTNAVRARGATDG</sequence>
<accession>A0A1F6TE65</accession>
<comment type="caution">
    <text evidence="4">The sequence shown here is derived from an EMBL/GenBank/DDBJ whole genome shotgun (WGS) entry which is preliminary data.</text>
</comment>
<dbReference type="CDD" id="cd03443">
    <property type="entry name" value="PaaI_thioesterase"/>
    <property type="match status" value="1"/>
</dbReference>
<organism evidence="4 5">
    <name type="scientific">Candidatus Muproteobacteria bacterium RBG_16_64_11</name>
    <dbReference type="NCBI Taxonomy" id="1817758"/>
    <lineage>
        <taxon>Bacteria</taxon>
        <taxon>Pseudomonadati</taxon>
        <taxon>Pseudomonadota</taxon>
        <taxon>Candidatus Muproteobacteria</taxon>
    </lineage>
</organism>
<dbReference type="EMBL" id="MFSS01000057">
    <property type="protein sequence ID" value="OGI43437.1"/>
    <property type="molecule type" value="Genomic_DNA"/>
</dbReference>
<dbReference type="PANTHER" id="PTHR43240:SF5">
    <property type="entry name" value="1,4-DIHYDROXY-2-NAPHTHOYL-COA THIOESTERASE 1"/>
    <property type="match status" value="1"/>
</dbReference>
<evidence type="ECO:0000256" key="1">
    <source>
        <dbReference type="ARBA" id="ARBA00008324"/>
    </source>
</evidence>
<proteinExistence type="inferred from homology"/>
<comment type="similarity">
    <text evidence="1">Belongs to the thioesterase PaaI family.</text>
</comment>
<name>A0A1F6TE65_9PROT</name>
<dbReference type="NCBIfam" id="TIGR00369">
    <property type="entry name" value="unchar_dom_1"/>
    <property type="match status" value="1"/>
</dbReference>
<dbReference type="STRING" id="1817758.A2150_00335"/>